<comment type="subunit">
    <text evidence="10">PP1 comprises a catalytic subunit, PPP1CA, PPP1CB or PPP1CC, and one or several targeting or regulatory subunits. PPP1R12B mediates binding to myosin. Isoform 3 and isoform 4 bind PPP1R12A, but not isoform 1 of PPP1R12B itself. Binds IL16.</text>
</comment>
<keyword evidence="4" id="KW-0597">Phosphoprotein</keyword>
<feature type="compositionally biased region" description="Acidic residues" evidence="15">
    <location>
        <begin position="375"/>
        <end position="390"/>
    </location>
</feature>
<sequence length="1039" mass="114359">MSIETRSSSALFKRAEQLKRWEESETNREDTVLKTKTRKIKFSAGCVFLAACASGDKEEVVRLLEKGADIDTANVDGLTALHQACIDDNLDMVEFLVEHGADVNRGDNEGWTPLHATASCGFISIAKYLIEHGANVAAVNNDGELPLDIAESDEMEELLLDHITTKEIDCDEARGEEERMMMMDAKEWINNGEMEDKPHPKTGASALHVAAAKGYIKVISVLLQGKVDINSQDCDGWTPLHAAAHWGQKEACEMLVEHFCDMEIKNYVGQTAFDVADLDMVRTLEELKKKQATLQRDNGDINAIINKKAAANTPKRRSSITRMSGSDKSSLVNKDTSSERQVLDRTISEEEGPPGTKVKKVEVKIEKEDIKEDSQVDEDESSSESDSEDDLSSKSDTSDSSFDKIEEGFEEKKNQVNRIADGPTNPAPSAPPKLSQGENESNMPSWRRPGSVRGRSEQNHNQIQPPPRNFTLRLGDNEVNSETSPAGGRGVTDNADVVLRVRRTQSFIETDDRFYRRYQELHARIKGSCPSLPSSQSVSALPTRSASLRERYLPSRRGSSEESKQSPTKSASAAVVSAVAAATAAATAANLMPPPADPVNRASQSTTANSIGIPPISQVRSGPKDSSSSGSPTTTPTTPTTPGGSKLSPGNIFKNFFKSFVPPVRDEESETQRKAHAKRVRETRRSTQGVTLEEIKSAEQLVKKKQQQQLHQATQQLNNDQPNAADLIYGNNCTSISATITTGEPTVPSPSREDVIVVSSERRPSWRLRVDNGDRSKFLLEDARNRSSVPEATTAYIRRPSGGSIGRPASAPSATPDPVSTETTVTLPLRRQIKPPEDKEQDKENDSRNAQATQAVIARRKRPKRRSTGVVHVDLDEIDPDRQEANQGEVDDSSTNHNESGAERSGRSSRLGSTSSAGGDSASVSRAVTPARSENGEIDYKKLYEESQLENERLREKLKKTEDDLRGSKALAENSVPNKNSLSEIEKRERRAMERKLSEMEEELKQLQKLKMENERLRSENRALTRVVTKLTSSANARI</sequence>
<feature type="repeat" description="ANK" evidence="13">
    <location>
        <begin position="202"/>
        <end position="234"/>
    </location>
</feature>
<feature type="compositionally biased region" description="Basic and acidic residues" evidence="15">
    <location>
        <begin position="336"/>
        <end position="348"/>
    </location>
</feature>
<keyword evidence="5" id="KW-0677">Repeat</keyword>
<feature type="repeat" description="ANK" evidence="13">
    <location>
        <begin position="76"/>
        <end position="108"/>
    </location>
</feature>
<feature type="compositionally biased region" description="Basic and acidic residues" evidence="15">
    <location>
        <begin position="664"/>
        <end position="673"/>
    </location>
</feature>
<comment type="subcellular location">
    <subcellularLocation>
        <location evidence="1">Cytoplasm</location>
        <location evidence="1">Cytoskeleton</location>
    </subcellularLocation>
</comment>
<evidence type="ECO:0000256" key="7">
    <source>
        <dbReference type="ARBA" id="ARBA00023212"/>
    </source>
</evidence>
<dbReference type="PANTHER" id="PTHR24179:SF21">
    <property type="entry name" value="MYOSIN BINDING SUBUNIT, ISOFORM O"/>
    <property type="match status" value="1"/>
</dbReference>
<dbReference type="PROSITE" id="PS50297">
    <property type="entry name" value="ANK_REP_REGION"/>
    <property type="match status" value="4"/>
</dbReference>
<feature type="coiled-coil region" evidence="14">
    <location>
        <begin position="944"/>
        <end position="1027"/>
    </location>
</feature>
<evidence type="ECO:0000256" key="5">
    <source>
        <dbReference type="ARBA" id="ARBA00022737"/>
    </source>
</evidence>
<dbReference type="AlphaFoldDB" id="A0A6J1SAH1"/>
<dbReference type="RefSeq" id="XP_026278057.1">
    <property type="nucleotide sequence ID" value="XM_026422272.2"/>
</dbReference>
<dbReference type="GO" id="GO:0019901">
    <property type="term" value="F:protein kinase binding"/>
    <property type="evidence" value="ECO:0007669"/>
    <property type="project" value="InterPro"/>
</dbReference>
<accession>A0A6J1SAH1</accession>
<evidence type="ECO:0000256" key="3">
    <source>
        <dbReference type="ARBA" id="ARBA00022490"/>
    </source>
</evidence>
<dbReference type="GeneID" id="113206271"/>
<dbReference type="InterPro" id="IPR031775">
    <property type="entry name" value="PRKG1_interact"/>
</dbReference>
<keyword evidence="17" id="KW-1185">Reference proteome</keyword>
<keyword evidence="14" id="KW-0175">Coiled coil</keyword>
<keyword evidence="2" id="KW-0217">Developmental protein</keyword>
<dbReference type="Pfam" id="PF15898">
    <property type="entry name" value="PRKG1_interact"/>
    <property type="match status" value="1"/>
</dbReference>
<feature type="region of interest" description="Disordered" evidence="15">
    <location>
        <begin position="786"/>
        <end position="933"/>
    </location>
</feature>
<feature type="compositionally biased region" description="Basic and acidic residues" evidence="15">
    <location>
        <begin position="834"/>
        <end position="847"/>
    </location>
</feature>
<feature type="compositionally biased region" description="Basic and acidic residues" evidence="15">
    <location>
        <begin position="391"/>
        <end position="414"/>
    </location>
</feature>
<evidence type="ECO:0000256" key="13">
    <source>
        <dbReference type="PROSITE-ProRule" id="PRU00023"/>
    </source>
</evidence>
<dbReference type="Pfam" id="PF12796">
    <property type="entry name" value="Ank_2"/>
    <property type="match status" value="2"/>
</dbReference>
<feature type="compositionally biased region" description="Low complexity" evidence="15">
    <location>
        <begin position="624"/>
        <end position="650"/>
    </location>
</feature>
<dbReference type="Gene3D" id="1.25.40.20">
    <property type="entry name" value="Ankyrin repeat-containing domain"/>
    <property type="match status" value="2"/>
</dbReference>
<name>A0A6J1SAH1_FRAOC</name>
<feature type="repeat" description="ANK" evidence="13">
    <location>
        <begin position="109"/>
        <end position="141"/>
    </location>
</feature>
<evidence type="ECO:0000259" key="16">
    <source>
        <dbReference type="Pfam" id="PF15898"/>
    </source>
</evidence>
<dbReference type="SUPFAM" id="SSF48403">
    <property type="entry name" value="Ankyrin repeat"/>
    <property type="match status" value="1"/>
</dbReference>
<dbReference type="InterPro" id="IPR051226">
    <property type="entry name" value="PP1_Regulatory_Subunit"/>
</dbReference>
<feature type="region of interest" description="Disordered" evidence="15">
    <location>
        <begin position="527"/>
        <end position="570"/>
    </location>
</feature>
<dbReference type="GO" id="GO:0007165">
    <property type="term" value="P:signal transduction"/>
    <property type="evidence" value="ECO:0007669"/>
    <property type="project" value="InterPro"/>
</dbReference>
<keyword evidence="3" id="KW-0963">Cytoplasm</keyword>
<evidence type="ECO:0000256" key="9">
    <source>
        <dbReference type="ARBA" id="ARBA00059024"/>
    </source>
</evidence>
<evidence type="ECO:0000256" key="14">
    <source>
        <dbReference type="SAM" id="Coils"/>
    </source>
</evidence>
<dbReference type="GO" id="GO:0005856">
    <property type="term" value="C:cytoskeleton"/>
    <property type="evidence" value="ECO:0007669"/>
    <property type="project" value="UniProtKB-SubCell"/>
</dbReference>
<evidence type="ECO:0000256" key="10">
    <source>
        <dbReference type="ARBA" id="ARBA00065548"/>
    </source>
</evidence>
<organism evidence="17 18">
    <name type="scientific">Frankliniella occidentalis</name>
    <name type="common">Western flower thrips</name>
    <name type="synonym">Euthrips occidentalis</name>
    <dbReference type="NCBI Taxonomy" id="133901"/>
    <lineage>
        <taxon>Eukaryota</taxon>
        <taxon>Metazoa</taxon>
        <taxon>Ecdysozoa</taxon>
        <taxon>Arthropoda</taxon>
        <taxon>Hexapoda</taxon>
        <taxon>Insecta</taxon>
        <taxon>Pterygota</taxon>
        <taxon>Neoptera</taxon>
        <taxon>Paraneoptera</taxon>
        <taxon>Thysanoptera</taxon>
        <taxon>Terebrantia</taxon>
        <taxon>Thripoidea</taxon>
        <taxon>Thripidae</taxon>
        <taxon>Frankliniella</taxon>
    </lineage>
</organism>
<dbReference type="GO" id="GO:0005737">
    <property type="term" value="C:cytoplasm"/>
    <property type="evidence" value="ECO:0007669"/>
    <property type="project" value="TreeGrafter"/>
</dbReference>
<comment type="similarity">
    <text evidence="8">Belongs to the NRARP family.</text>
</comment>
<protein>
    <recommendedName>
        <fullName evidence="11">Protein phosphatase 1 regulatory subunit 12B</fullName>
    </recommendedName>
    <alternativeName>
        <fullName evidence="12">Myosin phosphatase-targeting subunit 2</fullName>
    </alternativeName>
</protein>
<feature type="region of interest" description="Disordered" evidence="15">
    <location>
        <begin position="590"/>
        <end position="651"/>
    </location>
</feature>
<evidence type="ECO:0000313" key="18">
    <source>
        <dbReference type="RefSeq" id="XP_026278057.1"/>
    </source>
</evidence>
<dbReference type="CDD" id="cd21930">
    <property type="entry name" value="IPD_PPP1R12"/>
    <property type="match status" value="1"/>
</dbReference>
<dbReference type="OrthoDB" id="19014at2759"/>
<feature type="compositionally biased region" description="Low complexity" evidence="15">
    <location>
        <begin position="528"/>
        <end position="542"/>
    </location>
</feature>
<evidence type="ECO:0000256" key="12">
    <source>
        <dbReference type="ARBA" id="ARBA00083252"/>
    </source>
</evidence>
<feature type="compositionally biased region" description="Low complexity" evidence="15">
    <location>
        <begin position="908"/>
        <end position="927"/>
    </location>
</feature>
<dbReference type="InterPro" id="IPR002110">
    <property type="entry name" value="Ankyrin_rpt"/>
</dbReference>
<evidence type="ECO:0000256" key="1">
    <source>
        <dbReference type="ARBA" id="ARBA00004245"/>
    </source>
</evidence>
<evidence type="ECO:0000256" key="11">
    <source>
        <dbReference type="ARBA" id="ARBA00072757"/>
    </source>
</evidence>
<dbReference type="Proteomes" id="UP000504606">
    <property type="component" value="Unplaced"/>
</dbReference>
<dbReference type="FunFam" id="1.25.40.20:FF:000007">
    <property type="entry name" value="Phosphatase 1 regulatory subunit 12A"/>
    <property type="match status" value="1"/>
</dbReference>
<dbReference type="InterPro" id="IPR036770">
    <property type="entry name" value="Ankyrin_rpt-contain_sf"/>
</dbReference>
<feature type="region of interest" description="Disordered" evidence="15">
    <location>
        <begin position="664"/>
        <end position="689"/>
    </location>
</feature>
<dbReference type="PANTHER" id="PTHR24179">
    <property type="entry name" value="PROTEIN PHOSPHATASE 1 REGULATORY SUBUNIT 12"/>
    <property type="match status" value="1"/>
</dbReference>
<feature type="compositionally biased region" description="Polar residues" evidence="15">
    <location>
        <begin position="320"/>
        <end position="335"/>
    </location>
</feature>
<dbReference type="CTD" id="49070"/>
<dbReference type="GO" id="GO:0019208">
    <property type="term" value="F:phosphatase regulator activity"/>
    <property type="evidence" value="ECO:0007669"/>
    <property type="project" value="InterPro"/>
</dbReference>
<reference evidence="18" key="1">
    <citation type="submission" date="2025-08" db="UniProtKB">
        <authorList>
            <consortium name="RefSeq"/>
        </authorList>
    </citation>
    <scope>IDENTIFICATION</scope>
    <source>
        <tissue evidence="18">Whole organism</tissue>
    </source>
</reference>
<keyword evidence="7" id="KW-0206">Cytoskeleton</keyword>
<dbReference type="InterPro" id="IPR017401">
    <property type="entry name" value="MYPT1/MYPT2/Mbs85"/>
</dbReference>
<dbReference type="PIRSF" id="PIRSF038141">
    <property type="entry name" value="PP1_12ABC_vert"/>
    <property type="match status" value="1"/>
</dbReference>
<feature type="compositionally biased region" description="Basic residues" evidence="15">
    <location>
        <begin position="858"/>
        <end position="867"/>
    </location>
</feature>
<gene>
    <name evidence="18" type="primary">LOC113206271</name>
</gene>
<dbReference type="Gene3D" id="6.10.140.390">
    <property type="match status" value="1"/>
</dbReference>
<dbReference type="Gene3D" id="6.10.250.1820">
    <property type="match status" value="1"/>
</dbReference>
<proteinExistence type="inferred from homology"/>
<keyword evidence="6 13" id="KW-0040">ANK repeat</keyword>
<evidence type="ECO:0000256" key="2">
    <source>
        <dbReference type="ARBA" id="ARBA00022473"/>
    </source>
</evidence>
<dbReference type="FunFam" id="1.25.40.20:FF:000004">
    <property type="entry name" value="Phosphatase 1 regulatory subunit 12A"/>
    <property type="match status" value="1"/>
</dbReference>
<dbReference type="GO" id="GO:0004857">
    <property type="term" value="F:enzyme inhibitor activity"/>
    <property type="evidence" value="ECO:0007669"/>
    <property type="project" value="TreeGrafter"/>
</dbReference>
<evidence type="ECO:0000256" key="8">
    <source>
        <dbReference type="ARBA" id="ARBA00038386"/>
    </source>
</evidence>
<feature type="repeat" description="ANK" evidence="13">
    <location>
        <begin position="235"/>
        <end position="267"/>
    </location>
</feature>
<dbReference type="PROSITE" id="PS50088">
    <property type="entry name" value="ANK_REPEAT"/>
    <property type="match status" value="4"/>
</dbReference>
<evidence type="ECO:0000256" key="6">
    <source>
        <dbReference type="ARBA" id="ARBA00023043"/>
    </source>
</evidence>
<feature type="domain" description="cGMP-dependent protein kinase interacting" evidence="16">
    <location>
        <begin position="939"/>
        <end position="1032"/>
    </location>
</feature>
<feature type="region of interest" description="Disordered" evidence="15">
    <location>
        <begin position="309"/>
        <end position="495"/>
    </location>
</feature>
<evidence type="ECO:0000256" key="15">
    <source>
        <dbReference type="SAM" id="MobiDB-lite"/>
    </source>
</evidence>
<evidence type="ECO:0000313" key="17">
    <source>
        <dbReference type="Proteomes" id="UP000504606"/>
    </source>
</evidence>
<evidence type="ECO:0000256" key="4">
    <source>
        <dbReference type="ARBA" id="ARBA00022553"/>
    </source>
</evidence>
<feature type="compositionally biased region" description="Basic and acidic residues" evidence="15">
    <location>
        <begin position="547"/>
        <end position="564"/>
    </location>
</feature>
<feature type="compositionally biased region" description="Basic and acidic residues" evidence="15">
    <location>
        <begin position="359"/>
        <end position="374"/>
    </location>
</feature>
<dbReference type="KEGG" id="foc:113206271"/>
<comment type="function">
    <text evidence="9">Regulates myosin phosphatase activity. Augments Ca(2+) sensitivity of the contractile apparatus.</text>
</comment>
<feature type="compositionally biased region" description="Polar residues" evidence="15">
    <location>
        <begin position="601"/>
        <end position="610"/>
    </location>
</feature>
<dbReference type="SMART" id="SM00248">
    <property type="entry name" value="ANK"/>
    <property type="match status" value="5"/>
</dbReference>